<sequence length="320" mass="35480">MKYLFLLPPVLLVGLLNSCQQSGESTSETSTAATSDPLPRVSYVVDDIASDTTLFAQPKQIGTMTDSDLEESSGVAPSRRNPGFLWTEEDSGNSNQIQLLRPDGSVAARFTIDGATNRDWEDITVGPGPVSGETYVYLAEIGDNKRRYPEKIIYRFPEPTISGQKLPYTGTVTNAEAIRLTLPDGPQNAEAILIDPATKDLYILSKGDRAELYQATYPQSLTQTIMMKRLLVMPFDKVTSAGISPDNREILIRTYGQLFYYSRRTGESVADALKRTPRLIPLANEPQGEAIGWAIDRSGYYTTSENPNATPQTIYWYKRK</sequence>
<evidence type="ECO:0000313" key="2">
    <source>
        <dbReference type="EMBL" id="MVM33698.1"/>
    </source>
</evidence>
<feature type="region of interest" description="Disordered" evidence="1">
    <location>
        <begin position="60"/>
        <end position="96"/>
    </location>
</feature>
<organism evidence="2 3">
    <name type="scientific">Spirosoma arboris</name>
    <dbReference type="NCBI Taxonomy" id="2682092"/>
    <lineage>
        <taxon>Bacteria</taxon>
        <taxon>Pseudomonadati</taxon>
        <taxon>Bacteroidota</taxon>
        <taxon>Cytophagia</taxon>
        <taxon>Cytophagales</taxon>
        <taxon>Cytophagaceae</taxon>
        <taxon>Spirosoma</taxon>
    </lineage>
</organism>
<keyword evidence="3" id="KW-1185">Reference proteome</keyword>
<dbReference type="AlphaFoldDB" id="A0A7K1SIZ9"/>
<dbReference type="RefSeq" id="WP_157588411.1">
    <property type="nucleotide sequence ID" value="NZ_WPIN01000012.1"/>
</dbReference>
<evidence type="ECO:0000256" key="1">
    <source>
        <dbReference type="SAM" id="MobiDB-lite"/>
    </source>
</evidence>
<dbReference type="Proteomes" id="UP000436006">
    <property type="component" value="Unassembled WGS sequence"/>
</dbReference>
<name>A0A7K1SIZ9_9BACT</name>
<evidence type="ECO:0008006" key="4">
    <source>
        <dbReference type="Google" id="ProtNLM"/>
    </source>
</evidence>
<comment type="caution">
    <text evidence="2">The sequence shown here is derived from an EMBL/GenBank/DDBJ whole genome shotgun (WGS) entry which is preliminary data.</text>
</comment>
<evidence type="ECO:0000313" key="3">
    <source>
        <dbReference type="Proteomes" id="UP000436006"/>
    </source>
</evidence>
<reference evidence="2 3" key="1">
    <citation type="submission" date="2019-12" db="EMBL/GenBank/DDBJ databases">
        <title>Spirosoma sp. HMF4905 genome sequencing and assembly.</title>
        <authorList>
            <person name="Kang H."/>
            <person name="Cha I."/>
            <person name="Kim H."/>
            <person name="Joh K."/>
        </authorList>
    </citation>
    <scope>NUCLEOTIDE SEQUENCE [LARGE SCALE GENOMIC DNA]</scope>
    <source>
        <strain evidence="2 3">HMF4905</strain>
    </source>
</reference>
<dbReference type="SUPFAM" id="SSF50956">
    <property type="entry name" value="Thermostable phytase (3-phytase)"/>
    <property type="match status" value="1"/>
</dbReference>
<dbReference type="EMBL" id="WPIN01000012">
    <property type="protein sequence ID" value="MVM33698.1"/>
    <property type="molecule type" value="Genomic_DNA"/>
</dbReference>
<gene>
    <name evidence="2" type="ORF">GO755_26905</name>
</gene>
<protein>
    <recommendedName>
        <fullName evidence="4">PE-PGRS family protein</fullName>
    </recommendedName>
</protein>
<proteinExistence type="predicted"/>
<accession>A0A7K1SIZ9</accession>